<gene>
    <name evidence="1" type="ORF">COT80_02380</name>
</gene>
<reference evidence="2" key="1">
    <citation type="submission" date="2017-09" db="EMBL/GenBank/DDBJ databases">
        <title>Depth-based differentiation of microbial function through sediment-hosted aquifers and enrichment of novel symbionts in the deep terrestrial subsurface.</title>
        <authorList>
            <person name="Probst A.J."/>
            <person name="Ladd B."/>
            <person name="Jarett J.K."/>
            <person name="Geller-Mcgrath D.E."/>
            <person name="Sieber C.M.K."/>
            <person name="Emerson J.B."/>
            <person name="Anantharaman K."/>
            <person name="Thomas B.C."/>
            <person name="Malmstrom R."/>
            <person name="Stieglmeier M."/>
            <person name="Klingl A."/>
            <person name="Woyke T."/>
            <person name="Ryan C.M."/>
            <person name="Banfield J.F."/>
        </authorList>
    </citation>
    <scope>NUCLEOTIDE SEQUENCE [LARGE SCALE GENOMIC DNA]</scope>
</reference>
<dbReference type="Gene3D" id="3.40.50.2000">
    <property type="entry name" value="Glycogen Phosphorylase B"/>
    <property type="match status" value="1"/>
</dbReference>
<dbReference type="AlphaFoldDB" id="A0A2H0W428"/>
<organism evidence="1 2">
    <name type="scientific">Candidatus Buchananbacteria bacterium CG10_big_fil_rev_8_21_14_0_10_33_19</name>
    <dbReference type="NCBI Taxonomy" id="1974525"/>
    <lineage>
        <taxon>Bacteria</taxon>
        <taxon>Candidatus Buchananiibacteriota</taxon>
    </lineage>
</organism>
<comment type="caution">
    <text evidence="1">The sequence shown here is derived from an EMBL/GenBank/DDBJ whole genome shotgun (WGS) entry which is preliminary data.</text>
</comment>
<dbReference type="Pfam" id="PF13692">
    <property type="entry name" value="Glyco_trans_1_4"/>
    <property type="match status" value="1"/>
</dbReference>
<name>A0A2H0W428_9BACT</name>
<dbReference type="SUPFAM" id="SSF53756">
    <property type="entry name" value="UDP-Glycosyltransferase/glycogen phosphorylase"/>
    <property type="match status" value="1"/>
</dbReference>
<evidence type="ECO:0008006" key="3">
    <source>
        <dbReference type="Google" id="ProtNLM"/>
    </source>
</evidence>
<proteinExistence type="predicted"/>
<accession>A0A2H0W428</accession>
<dbReference type="EMBL" id="PEZY01000007">
    <property type="protein sequence ID" value="PIS06119.1"/>
    <property type="molecule type" value="Genomic_DNA"/>
</dbReference>
<evidence type="ECO:0000313" key="2">
    <source>
        <dbReference type="Proteomes" id="UP000229056"/>
    </source>
</evidence>
<dbReference type="Proteomes" id="UP000229056">
    <property type="component" value="Unassembled WGS sequence"/>
</dbReference>
<sequence length="404" mass="46781">MKSVLIITPRFPIPTNGACEQDRLAGIMQFKRLGFNVHVVAKIFDYCDKEIIYKFGKDNNIKIDLVRYKFQDKKSFFYYIKRLLNPKFWDSSAYEYFDKEIQDKVESVVTEKCPDLVWFDYTYLWPLYNIVKKFGIKIITRSINFEPNHFLEEDEKSLINYIKFIPKVLSEYVTAKKSDIIFSITLKEQKLYKKLFKNTNVKNLPLRNLHTKLSDSHCIGDKSQLNAFFMGSTYNVSHNRRALEFVIKEIAPRVESEMPGKYIFHIFGGKIPQDIVQHAGENIKIHGFVDNLDEELDKMDIAVIPSLYGAGMQQKIFEPLCKGIPSIISSRGIADYPFESNVHLLEASSVEDFVSALRQMIDIELRKRLSQNSIKLSKELFSRDVLDGIIQNSTIILEGGVFTG</sequence>
<protein>
    <recommendedName>
        <fullName evidence="3">Glycosyltransferase subfamily 4-like N-terminal domain-containing protein</fullName>
    </recommendedName>
</protein>
<evidence type="ECO:0000313" key="1">
    <source>
        <dbReference type="EMBL" id="PIS06119.1"/>
    </source>
</evidence>